<keyword evidence="3" id="KW-1185">Reference proteome</keyword>
<evidence type="ECO:0000313" key="2">
    <source>
        <dbReference type="EMBL" id="KDR70766.1"/>
    </source>
</evidence>
<evidence type="ECO:0000313" key="3">
    <source>
        <dbReference type="Proteomes" id="UP000027222"/>
    </source>
</evidence>
<gene>
    <name evidence="2" type="ORF">GALMADRAFT_159658</name>
</gene>
<dbReference type="Pfam" id="PF12937">
    <property type="entry name" value="F-box-like"/>
    <property type="match status" value="1"/>
</dbReference>
<dbReference type="STRING" id="685588.A0A067SIM9"/>
<dbReference type="SUPFAM" id="SSF81383">
    <property type="entry name" value="F-box domain"/>
    <property type="match status" value="1"/>
</dbReference>
<dbReference type="Proteomes" id="UP000027222">
    <property type="component" value="Unassembled WGS sequence"/>
</dbReference>
<dbReference type="InterPro" id="IPR036047">
    <property type="entry name" value="F-box-like_dom_sf"/>
</dbReference>
<dbReference type="Gene3D" id="1.20.1280.50">
    <property type="match status" value="1"/>
</dbReference>
<dbReference type="InterPro" id="IPR001810">
    <property type="entry name" value="F-box_dom"/>
</dbReference>
<reference evidence="3" key="1">
    <citation type="journal article" date="2014" name="Proc. Natl. Acad. Sci. U.S.A.">
        <title>Extensive sampling of basidiomycete genomes demonstrates inadequacy of the white-rot/brown-rot paradigm for wood decay fungi.</title>
        <authorList>
            <person name="Riley R."/>
            <person name="Salamov A.A."/>
            <person name="Brown D.W."/>
            <person name="Nagy L.G."/>
            <person name="Floudas D."/>
            <person name="Held B.W."/>
            <person name="Levasseur A."/>
            <person name="Lombard V."/>
            <person name="Morin E."/>
            <person name="Otillar R."/>
            <person name="Lindquist E.A."/>
            <person name="Sun H."/>
            <person name="LaButti K.M."/>
            <person name="Schmutz J."/>
            <person name="Jabbour D."/>
            <person name="Luo H."/>
            <person name="Baker S.E."/>
            <person name="Pisabarro A.G."/>
            <person name="Walton J.D."/>
            <person name="Blanchette R.A."/>
            <person name="Henrissat B."/>
            <person name="Martin F."/>
            <person name="Cullen D."/>
            <person name="Hibbett D.S."/>
            <person name="Grigoriev I.V."/>
        </authorList>
    </citation>
    <scope>NUCLEOTIDE SEQUENCE [LARGE SCALE GENOMIC DNA]</scope>
    <source>
        <strain evidence="3">CBS 339.88</strain>
    </source>
</reference>
<name>A0A067SIM9_GALM3</name>
<organism evidence="2 3">
    <name type="scientific">Galerina marginata (strain CBS 339.88)</name>
    <dbReference type="NCBI Taxonomy" id="685588"/>
    <lineage>
        <taxon>Eukaryota</taxon>
        <taxon>Fungi</taxon>
        <taxon>Dikarya</taxon>
        <taxon>Basidiomycota</taxon>
        <taxon>Agaricomycotina</taxon>
        <taxon>Agaricomycetes</taxon>
        <taxon>Agaricomycetidae</taxon>
        <taxon>Agaricales</taxon>
        <taxon>Agaricineae</taxon>
        <taxon>Strophariaceae</taxon>
        <taxon>Galerina</taxon>
    </lineage>
</organism>
<accession>A0A067SIM9</accession>
<evidence type="ECO:0000259" key="1">
    <source>
        <dbReference type="PROSITE" id="PS50181"/>
    </source>
</evidence>
<dbReference type="OrthoDB" id="2745718at2759"/>
<dbReference type="HOGENOM" id="CLU_007279_2_0_1"/>
<feature type="domain" description="F-box" evidence="1">
    <location>
        <begin position="1"/>
        <end position="47"/>
    </location>
</feature>
<protein>
    <recommendedName>
        <fullName evidence="1">F-box domain-containing protein</fullName>
    </recommendedName>
</protein>
<sequence>MAHILSLPQEIQIRIFTHLDHVSLLRSASTCRLYYQTCKESLELQYIIELSMKGMDDAGSRFSRADILSRLGGLHGAWDALDWKRLTTFSIRDDDDDSSLMYDLAAGVFASSDHHGLQLLRLPSPTLDNRPLKRQRHSLGVPIKDFTIDPTQDVIAILENDHYPISITHGRDVRVHLKSISLNDYHPLAAHGVLTFAITPDAGSGMHIPSCSLQFAEDVLGIFLRKGRLGPSGKSRVLLWNWREGTLLYDSNHSVTKLPHHFQDFGLLSRNSFVVTVTHESGVVVLYKFSSSVPDPTLPLSPPTVAVTLSLPSILAHCYLLNFTIHSGPILGAPPQDSLFLTTPDSRIQAISLLYAEGNNSSPLAVSYWLFVHTRLLLDYIRRHESGPEGSSDSEIVVEWESWGEMNARFILDEPVPEWLKYVHGQRVVFQSSRSIYVDVLDFNANANRQPSDRPSASTFTSDFRSSDSHRRTCSDPTLISAGSLFQRDVITRLPYRMTTRSVGQRYFALMIDQEHLIGLKMGNGNGMELDAYSF</sequence>
<dbReference type="EMBL" id="KL142395">
    <property type="protein sequence ID" value="KDR70766.1"/>
    <property type="molecule type" value="Genomic_DNA"/>
</dbReference>
<dbReference type="PROSITE" id="PS50181">
    <property type="entry name" value="FBOX"/>
    <property type="match status" value="1"/>
</dbReference>
<proteinExistence type="predicted"/>
<dbReference type="AlphaFoldDB" id="A0A067SIM9"/>